<feature type="region of interest" description="Disordered" evidence="3">
    <location>
        <begin position="797"/>
        <end position="828"/>
    </location>
</feature>
<gene>
    <name evidence="6" type="ORF">D9756_003093</name>
</gene>
<evidence type="ECO:0000313" key="7">
    <source>
        <dbReference type="Proteomes" id="UP000559027"/>
    </source>
</evidence>
<dbReference type="InterPro" id="IPR015915">
    <property type="entry name" value="Kelch-typ_b-propeller"/>
</dbReference>
<dbReference type="AlphaFoldDB" id="A0A8H5G6C9"/>
<evidence type="ECO:0000256" key="1">
    <source>
        <dbReference type="ARBA" id="ARBA00022441"/>
    </source>
</evidence>
<feature type="compositionally biased region" description="Polar residues" evidence="3">
    <location>
        <begin position="930"/>
        <end position="949"/>
    </location>
</feature>
<evidence type="ECO:0000256" key="4">
    <source>
        <dbReference type="SAM" id="Phobius"/>
    </source>
</evidence>
<feature type="compositionally biased region" description="Polar residues" evidence="3">
    <location>
        <begin position="994"/>
        <end position="1003"/>
    </location>
</feature>
<evidence type="ECO:0000256" key="2">
    <source>
        <dbReference type="ARBA" id="ARBA00022737"/>
    </source>
</evidence>
<dbReference type="Proteomes" id="UP000559027">
    <property type="component" value="Unassembled WGS sequence"/>
</dbReference>
<dbReference type="EMBL" id="JAACJO010000004">
    <property type="protein sequence ID" value="KAF5359254.1"/>
    <property type="molecule type" value="Genomic_DNA"/>
</dbReference>
<feature type="compositionally biased region" description="Low complexity" evidence="3">
    <location>
        <begin position="959"/>
        <end position="976"/>
    </location>
</feature>
<keyword evidence="1" id="KW-0880">Kelch repeat</keyword>
<name>A0A8H5G6C9_9AGAR</name>
<feature type="transmembrane region" description="Helical" evidence="4">
    <location>
        <begin position="431"/>
        <end position="455"/>
    </location>
</feature>
<dbReference type="OrthoDB" id="432528at2759"/>
<comment type="caution">
    <text evidence="6">The sequence shown here is derived from an EMBL/GenBank/DDBJ whole genome shotgun (WGS) entry which is preliminary data.</text>
</comment>
<protein>
    <recommendedName>
        <fullName evidence="8">Galactose oxidase</fullName>
    </recommendedName>
</protein>
<feature type="signal peptide" evidence="5">
    <location>
        <begin position="1"/>
        <end position="27"/>
    </location>
</feature>
<keyword evidence="5" id="KW-0732">Signal</keyword>
<dbReference type="Pfam" id="PF24681">
    <property type="entry name" value="Kelch_KLHDC2_KLHL20_DRC7"/>
    <property type="match status" value="1"/>
</dbReference>
<evidence type="ECO:0000256" key="3">
    <source>
        <dbReference type="SAM" id="MobiDB-lite"/>
    </source>
</evidence>
<dbReference type="PANTHER" id="PTHR46093">
    <property type="entry name" value="ACYL-COA-BINDING DOMAIN-CONTAINING PROTEIN 5"/>
    <property type="match status" value="1"/>
</dbReference>
<evidence type="ECO:0008006" key="8">
    <source>
        <dbReference type="Google" id="ProtNLM"/>
    </source>
</evidence>
<dbReference type="SUPFAM" id="SSF117281">
    <property type="entry name" value="Kelch motif"/>
    <property type="match status" value="1"/>
</dbReference>
<organism evidence="6 7">
    <name type="scientific">Leucocoprinus leucothites</name>
    <dbReference type="NCBI Taxonomy" id="201217"/>
    <lineage>
        <taxon>Eukaryota</taxon>
        <taxon>Fungi</taxon>
        <taxon>Dikarya</taxon>
        <taxon>Basidiomycota</taxon>
        <taxon>Agaricomycotina</taxon>
        <taxon>Agaricomycetes</taxon>
        <taxon>Agaricomycetidae</taxon>
        <taxon>Agaricales</taxon>
        <taxon>Agaricineae</taxon>
        <taxon>Agaricaceae</taxon>
        <taxon>Leucocoprinus</taxon>
    </lineage>
</organism>
<keyword evidence="7" id="KW-1185">Reference proteome</keyword>
<dbReference type="Gene3D" id="2.120.10.80">
    <property type="entry name" value="Kelch-type beta propeller"/>
    <property type="match status" value="1"/>
</dbReference>
<keyword evidence="2" id="KW-0677">Repeat</keyword>
<sequence length="1043" mass="111148">MNLRHSRQFKRPLPSLLLVFLFSGIFAAALTPEARWAQATVVINDALFVYGGKTDPFNSYSYTSAPNNDDLLYLPLSQAFEATNPPWQLLSSSSRSSASQGPVLAWHTLSAFNTSGALLFGGEPGPNSEPPTVNGADSATLLDLSDISQPVWHNQAASWGGEPVRRVYHSSATAPSGVVYIIGGQKADGSEIGFSDHYAFNPQNLAFSQLPAENGPPALYGHTSIMSVEGRLIAFGGASEGSLIPFSSAWVLDTSKETLAWSQLQVDNSSLPAPRRAFAATAIGQGKILIQGGSDASLQNNMDDGWILDTSRSPAVWTPVEQLSQIGPRRDHFAVCSNGLVIFGFGYLNSGPAPANLQIFDPSNNAYLPSYTPPPPTTTPTQTLPGETGAPTGAPAGTGSHHPGTPTSSGAIADPTATISPGDGEHKTKPAVGIAVGVTLGVLGAVAAVIVVVLYKRRQQRREREGSFLLIGDDEDGGNSSLHAGPTIPVATMYSGNGATSASRWGNGLLGTAFGIAGTITAAAKLRNTRNAYQRRDMLADEDTRDFGEWYNARRRDGTTGSSFSLRSILGARFRSREPSTYSRGSGGHRQEKTDPFSDGTSLVHGQEPGTPGLEASGRPHNRRETSYLSTSSYSFLDPFADPVDEKVNIHDTDEYEPTSAVNAVSRYPPPLSTIRTVPPVLASGHPLSPLSEHTSKSSLPSTSNDHTISSSLLSSSGTPAETMTSNTTLQVTNESPPPKFMTKSFVDAPGSPTSIPSTIIPASVTSANIRRSDSWWSKFYRTSFLDRGSAFRSSAISEFRDPNPPPPLDPINESPTQPSVDEQSPASKSNIYAADLGNSMTSLRTADTERIERMAGAMDVVQRVRMRSQRTTGSVSSGVSTDTRATSHDSGKQDDFGDITSSVRSPYPNDLSGTPTLRSPTSAPPVSLFSPSTDQKFTNKHSQSSDGPTTPVDRTRTSETSSPSSSSANLDSPVSGPSVTARVRMYERRLSQDQEQILPTNTRQREERSPKKSRVSVDYGFVPRPNLFVANPDKRNSGSSDS</sequence>
<evidence type="ECO:0000313" key="6">
    <source>
        <dbReference type="EMBL" id="KAF5359254.1"/>
    </source>
</evidence>
<feature type="compositionally biased region" description="Polar residues" evidence="3">
    <location>
        <begin position="718"/>
        <end position="735"/>
    </location>
</feature>
<feature type="compositionally biased region" description="Basic and acidic residues" evidence="3">
    <location>
        <begin position="886"/>
        <end position="896"/>
    </location>
</feature>
<feature type="region of interest" description="Disordered" evidence="3">
    <location>
        <begin position="576"/>
        <end position="626"/>
    </location>
</feature>
<keyword evidence="4" id="KW-0812">Transmembrane</keyword>
<feature type="region of interest" description="Disordered" evidence="3">
    <location>
        <begin position="367"/>
        <end position="425"/>
    </location>
</feature>
<proteinExistence type="predicted"/>
<keyword evidence="4" id="KW-1133">Transmembrane helix</keyword>
<evidence type="ECO:0000256" key="5">
    <source>
        <dbReference type="SAM" id="SignalP"/>
    </source>
</evidence>
<feature type="compositionally biased region" description="Low complexity" evidence="3">
    <location>
        <begin position="872"/>
        <end position="884"/>
    </location>
</feature>
<accession>A0A8H5G6C9</accession>
<keyword evidence="4" id="KW-0472">Membrane</keyword>
<feature type="compositionally biased region" description="Polar residues" evidence="3">
    <location>
        <begin position="912"/>
        <end position="922"/>
    </location>
</feature>
<feature type="chain" id="PRO_5034849397" description="Galactose oxidase" evidence="5">
    <location>
        <begin position="28"/>
        <end position="1043"/>
    </location>
</feature>
<feature type="compositionally biased region" description="Low complexity" evidence="3">
    <location>
        <begin position="379"/>
        <end position="399"/>
    </location>
</feature>
<dbReference type="PANTHER" id="PTHR46093:SF18">
    <property type="entry name" value="FIBRONECTIN TYPE-III DOMAIN-CONTAINING PROTEIN"/>
    <property type="match status" value="1"/>
</dbReference>
<feature type="compositionally biased region" description="Polar residues" evidence="3">
    <location>
        <begin position="697"/>
        <end position="709"/>
    </location>
</feature>
<feature type="compositionally biased region" description="Polar residues" evidence="3">
    <location>
        <begin position="814"/>
        <end position="828"/>
    </location>
</feature>
<feature type="region of interest" description="Disordered" evidence="3">
    <location>
        <begin position="863"/>
        <end position="1043"/>
    </location>
</feature>
<reference evidence="6 7" key="1">
    <citation type="journal article" date="2020" name="ISME J.">
        <title>Uncovering the hidden diversity of litter-decomposition mechanisms in mushroom-forming fungi.</title>
        <authorList>
            <person name="Floudas D."/>
            <person name="Bentzer J."/>
            <person name="Ahren D."/>
            <person name="Johansson T."/>
            <person name="Persson P."/>
            <person name="Tunlid A."/>
        </authorList>
    </citation>
    <scope>NUCLEOTIDE SEQUENCE [LARGE SCALE GENOMIC DNA]</scope>
    <source>
        <strain evidence="6 7">CBS 146.42</strain>
    </source>
</reference>
<feature type="region of interest" description="Disordered" evidence="3">
    <location>
        <begin position="684"/>
        <end position="739"/>
    </location>
</feature>